<dbReference type="OrthoDB" id="3440338at2759"/>
<keyword evidence="4" id="KW-1185">Reference proteome</keyword>
<dbReference type="AlphaFoldDB" id="R7YTB9"/>
<dbReference type="EMBL" id="JH767572">
    <property type="protein sequence ID" value="EON65069.1"/>
    <property type="molecule type" value="Genomic_DNA"/>
</dbReference>
<feature type="region of interest" description="Disordered" evidence="2">
    <location>
        <begin position="1"/>
        <end position="59"/>
    </location>
</feature>
<sequence length="553" mass="62155">MAPEQNARGPHRMRDPIHSRPPPTHEDTACEGEAMEGTAEGSDAPPQGKAGPVPVDSYCIGADRHEDELFDKIASQIEGVPEAQFTARPDQTPTGDAPPKDAGELQAEDEGDEEALDTTKLSARDATAKRYIDTLNSEGYLELVDMLLAEELQKSNFLNQAASLMVRSAGFEILASTNTRVLTAILKGNLALEVKRNPETAKAVNRMARRMQHQPTIYQNILVDSQGLSPTPTELRAVIVRLREYVGRTDSDFALRVDRVKGRKRVSAEKVKSGRRKYLVLAAHSDVVLRFCENLSRRLDAFPQSQADQPLEAPLVEYGFASNAAVRLQQHKSHNRSNYLMNLTEAVRLLMFKERYAIRQHIVYLVFRKPQCVVAEILFTRLGCGYIEHGGGFSHHPAGQSNSRCYDKEGFRWNLYLEYAWTSSPFKHNAEKDLERVTEATERYNRENVALRAELEVIERESTARRIRDEAEFQRLEAELPGLIEERDALLQEKEALLKELEDRELQELAADHVALLEDLYILKEACRLGEEYRELVDAHNAKIAGGSGEGPG</sequence>
<proteinExistence type="predicted"/>
<dbReference type="OMA" id="HEDTACE"/>
<feature type="coiled-coil region" evidence="1">
    <location>
        <begin position="427"/>
        <end position="511"/>
    </location>
</feature>
<feature type="compositionally biased region" description="Acidic residues" evidence="2">
    <location>
        <begin position="106"/>
        <end position="116"/>
    </location>
</feature>
<dbReference type="eggNOG" id="ENOG502SR7I">
    <property type="taxonomic scope" value="Eukaryota"/>
</dbReference>
<evidence type="ECO:0000256" key="1">
    <source>
        <dbReference type="SAM" id="Coils"/>
    </source>
</evidence>
<evidence type="ECO:0000313" key="4">
    <source>
        <dbReference type="Proteomes" id="UP000016924"/>
    </source>
</evidence>
<reference evidence="4" key="1">
    <citation type="submission" date="2012-06" db="EMBL/GenBank/DDBJ databases">
        <title>The genome sequence of Coniosporium apollinis CBS 100218.</title>
        <authorList>
            <consortium name="The Broad Institute Genome Sequencing Platform"/>
            <person name="Cuomo C."/>
            <person name="Gorbushina A."/>
            <person name="Noack S."/>
            <person name="Walker B."/>
            <person name="Young S.K."/>
            <person name="Zeng Q."/>
            <person name="Gargeya S."/>
            <person name="Fitzgerald M."/>
            <person name="Haas B."/>
            <person name="Abouelleil A."/>
            <person name="Alvarado L."/>
            <person name="Arachchi H.M."/>
            <person name="Berlin A.M."/>
            <person name="Chapman S.B."/>
            <person name="Goldberg J."/>
            <person name="Griggs A."/>
            <person name="Gujja S."/>
            <person name="Hansen M."/>
            <person name="Howarth C."/>
            <person name="Imamovic A."/>
            <person name="Larimer J."/>
            <person name="McCowan C."/>
            <person name="Montmayeur A."/>
            <person name="Murphy C."/>
            <person name="Neiman D."/>
            <person name="Pearson M."/>
            <person name="Priest M."/>
            <person name="Roberts A."/>
            <person name="Saif S."/>
            <person name="Shea T."/>
            <person name="Sisk P."/>
            <person name="Sykes S."/>
            <person name="Wortman J."/>
            <person name="Nusbaum C."/>
            <person name="Birren B."/>
        </authorList>
    </citation>
    <scope>NUCLEOTIDE SEQUENCE [LARGE SCALE GENOMIC DNA]</scope>
    <source>
        <strain evidence="4">CBS 100218</strain>
    </source>
</reference>
<feature type="compositionally biased region" description="Basic and acidic residues" evidence="2">
    <location>
        <begin position="12"/>
        <end position="28"/>
    </location>
</feature>
<evidence type="ECO:0000256" key="2">
    <source>
        <dbReference type="SAM" id="MobiDB-lite"/>
    </source>
</evidence>
<dbReference type="GeneID" id="19901615"/>
<dbReference type="RefSeq" id="XP_007780386.1">
    <property type="nucleotide sequence ID" value="XM_007782196.1"/>
</dbReference>
<gene>
    <name evidence="3" type="ORF">W97_04304</name>
</gene>
<evidence type="ECO:0000313" key="3">
    <source>
        <dbReference type="EMBL" id="EON65069.1"/>
    </source>
</evidence>
<name>R7YTB9_CONA1</name>
<accession>R7YTB9</accession>
<dbReference type="HOGENOM" id="CLU_492579_0_0_1"/>
<dbReference type="Proteomes" id="UP000016924">
    <property type="component" value="Unassembled WGS sequence"/>
</dbReference>
<organism evidence="3 4">
    <name type="scientific">Coniosporium apollinis (strain CBS 100218)</name>
    <name type="common">Rock-inhabiting black yeast</name>
    <dbReference type="NCBI Taxonomy" id="1168221"/>
    <lineage>
        <taxon>Eukaryota</taxon>
        <taxon>Fungi</taxon>
        <taxon>Dikarya</taxon>
        <taxon>Ascomycota</taxon>
        <taxon>Pezizomycotina</taxon>
        <taxon>Dothideomycetes</taxon>
        <taxon>Dothideomycetes incertae sedis</taxon>
        <taxon>Coniosporium</taxon>
    </lineage>
</organism>
<keyword evidence="1" id="KW-0175">Coiled coil</keyword>
<feature type="region of interest" description="Disordered" evidence="2">
    <location>
        <begin position="85"/>
        <end position="121"/>
    </location>
</feature>
<protein>
    <submittedName>
        <fullName evidence="3">Uncharacterized protein</fullName>
    </submittedName>
</protein>